<dbReference type="Proteomes" id="UP001066276">
    <property type="component" value="Chromosome 5"/>
</dbReference>
<evidence type="ECO:0000313" key="1">
    <source>
        <dbReference type="EMBL" id="KAJ1156677.1"/>
    </source>
</evidence>
<evidence type="ECO:0000313" key="2">
    <source>
        <dbReference type="EMBL" id="KAJ1156686.1"/>
    </source>
</evidence>
<accession>A0AAV7RYB0</accession>
<dbReference type="EMBL" id="JANPWB010000009">
    <property type="protein sequence ID" value="KAJ1156686.1"/>
    <property type="molecule type" value="Genomic_DNA"/>
</dbReference>
<sequence length="68" mass="7068">MEGCDCPCRVGASARDGQELISGAECETRCTPDPASERVGDPGTCRSSLAMAERCVSLPCLVPPARVV</sequence>
<name>A0AAV7RYB0_PLEWA</name>
<dbReference type="EMBL" id="JANPWB010000009">
    <property type="protein sequence ID" value="KAJ1156677.1"/>
    <property type="molecule type" value="Genomic_DNA"/>
</dbReference>
<proteinExistence type="predicted"/>
<protein>
    <submittedName>
        <fullName evidence="1">Uncharacterized protein</fullName>
    </submittedName>
</protein>
<evidence type="ECO:0000313" key="3">
    <source>
        <dbReference type="Proteomes" id="UP001066276"/>
    </source>
</evidence>
<dbReference type="AlphaFoldDB" id="A0AAV7RYB0"/>
<reference evidence="1" key="1">
    <citation type="journal article" date="2022" name="bioRxiv">
        <title>Sequencing and chromosome-scale assembly of the giantPleurodeles waltlgenome.</title>
        <authorList>
            <person name="Brown T."/>
            <person name="Elewa A."/>
            <person name="Iarovenko S."/>
            <person name="Subramanian E."/>
            <person name="Araus A.J."/>
            <person name="Petzold A."/>
            <person name="Susuki M."/>
            <person name="Suzuki K.-i.T."/>
            <person name="Hayashi T."/>
            <person name="Toyoda A."/>
            <person name="Oliveira C."/>
            <person name="Osipova E."/>
            <person name="Leigh N.D."/>
            <person name="Simon A."/>
            <person name="Yun M.H."/>
        </authorList>
    </citation>
    <scope>NUCLEOTIDE SEQUENCE</scope>
    <source>
        <strain evidence="1">20211129_DDA</strain>
        <tissue evidence="1">Liver</tissue>
    </source>
</reference>
<comment type="caution">
    <text evidence="1">The sequence shown here is derived from an EMBL/GenBank/DDBJ whole genome shotgun (WGS) entry which is preliminary data.</text>
</comment>
<keyword evidence="3" id="KW-1185">Reference proteome</keyword>
<gene>
    <name evidence="1" type="ORF">NDU88_009395</name>
    <name evidence="2" type="ORF">NDU88_009404</name>
</gene>
<organism evidence="1 3">
    <name type="scientific">Pleurodeles waltl</name>
    <name type="common">Iberian ribbed newt</name>
    <dbReference type="NCBI Taxonomy" id="8319"/>
    <lineage>
        <taxon>Eukaryota</taxon>
        <taxon>Metazoa</taxon>
        <taxon>Chordata</taxon>
        <taxon>Craniata</taxon>
        <taxon>Vertebrata</taxon>
        <taxon>Euteleostomi</taxon>
        <taxon>Amphibia</taxon>
        <taxon>Batrachia</taxon>
        <taxon>Caudata</taxon>
        <taxon>Salamandroidea</taxon>
        <taxon>Salamandridae</taxon>
        <taxon>Pleurodelinae</taxon>
        <taxon>Pleurodeles</taxon>
    </lineage>
</organism>